<dbReference type="HOGENOM" id="CLU_1666572_0_0_7"/>
<dbReference type="STRING" id="1121451.DESAM_21473"/>
<dbReference type="KEGG" id="dhy:DESAM_21473"/>
<proteinExistence type="predicted"/>
<evidence type="ECO:0000313" key="1">
    <source>
        <dbReference type="EMBL" id="CCO23750.1"/>
    </source>
</evidence>
<organism evidence="1 2">
    <name type="scientific">Maridesulfovibrio hydrothermalis AM13 = DSM 14728</name>
    <dbReference type="NCBI Taxonomy" id="1121451"/>
    <lineage>
        <taxon>Bacteria</taxon>
        <taxon>Pseudomonadati</taxon>
        <taxon>Thermodesulfobacteriota</taxon>
        <taxon>Desulfovibrionia</taxon>
        <taxon>Desulfovibrionales</taxon>
        <taxon>Desulfovibrionaceae</taxon>
        <taxon>Maridesulfovibrio</taxon>
    </lineage>
</organism>
<dbReference type="Proteomes" id="UP000010808">
    <property type="component" value="Chromosome"/>
</dbReference>
<protein>
    <submittedName>
        <fullName evidence="1">Uncharacterized protein</fullName>
    </submittedName>
</protein>
<evidence type="ECO:0000313" key="2">
    <source>
        <dbReference type="Proteomes" id="UP000010808"/>
    </source>
</evidence>
<reference evidence="1 2" key="1">
    <citation type="submission" date="2012-10" db="EMBL/GenBank/DDBJ databases">
        <authorList>
            <person name="Genoscope - CEA"/>
        </authorList>
    </citation>
    <scope>NUCLEOTIDE SEQUENCE [LARGE SCALE GENOMIC DNA]</scope>
    <source>
        <strain evidence="2">AM13 / DSM 14728</strain>
    </source>
</reference>
<dbReference type="PATRIC" id="fig|1121451.3.peg.1716"/>
<keyword evidence="2" id="KW-1185">Reference proteome</keyword>
<dbReference type="AlphaFoldDB" id="L0RC31"/>
<sequence>MVSTQLEQTRKAAISVVRGIVLPRISRKLLSELINAHENDYHLLGKVVGLHERTLEEDFASIKSAKELEHLRHTYCEEELENSIRSKYLIERFKNLKPMVDNITSQLSRIESEISCLGRISVDSQVLPDVIDDTLKRFGIASRNKCTAVQNQTPGEVL</sequence>
<dbReference type="EMBL" id="FO203522">
    <property type="protein sequence ID" value="CCO23750.1"/>
    <property type="molecule type" value="Genomic_DNA"/>
</dbReference>
<accession>L0RC31</accession>
<gene>
    <name evidence="1" type="ORF">DESAM_21473</name>
</gene>
<name>L0RC31_9BACT</name>